<organism evidence="2 3">
    <name type="scientific">Halopseudomonas salegens</name>
    <dbReference type="NCBI Taxonomy" id="1434072"/>
    <lineage>
        <taxon>Bacteria</taxon>
        <taxon>Pseudomonadati</taxon>
        <taxon>Pseudomonadota</taxon>
        <taxon>Gammaproteobacteria</taxon>
        <taxon>Pseudomonadales</taxon>
        <taxon>Pseudomonadaceae</taxon>
        <taxon>Halopseudomonas</taxon>
    </lineage>
</organism>
<dbReference type="AlphaFoldDB" id="A0A1H2HZR1"/>
<sequence length="198" mass="21838">MSSQESGLADKPKGQLKLLLIMAIVIGPMVAAWVMVKMEVGIPTTYVNHSTMVPSGVTVQDWSADVEPLGFGSPWRLLVTAPEQCDNACLDLIHRARQIHVALNRDAVRARHVLLLGQQESERWMEELQTEFPQVRVAALDSTAYQQSLQQHAPELPAGVQLWLVDPLGAVVLQQGPEDDGKQLLEDLKHLLKLSKVG</sequence>
<dbReference type="RefSeq" id="WP_092389270.1">
    <property type="nucleotide sequence ID" value="NZ_LT629787.1"/>
</dbReference>
<evidence type="ECO:0000313" key="2">
    <source>
        <dbReference type="EMBL" id="SDU37185.1"/>
    </source>
</evidence>
<dbReference type="EMBL" id="LT629787">
    <property type="protein sequence ID" value="SDU37185.1"/>
    <property type="molecule type" value="Genomic_DNA"/>
</dbReference>
<accession>A0A1H2HZR1</accession>
<feature type="transmembrane region" description="Helical" evidence="1">
    <location>
        <begin position="18"/>
        <end position="36"/>
    </location>
</feature>
<dbReference type="STRING" id="1434072.SAMN05216210_3429"/>
<name>A0A1H2HZR1_9GAMM</name>
<evidence type="ECO:0008006" key="4">
    <source>
        <dbReference type="Google" id="ProtNLM"/>
    </source>
</evidence>
<keyword evidence="1" id="KW-0472">Membrane</keyword>
<proteinExistence type="predicted"/>
<gene>
    <name evidence="2" type="ORF">SAMN05216210_3429</name>
</gene>
<keyword evidence="1" id="KW-0812">Transmembrane</keyword>
<evidence type="ECO:0000256" key="1">
    <source>
        <dbReference type="SAM" id="Phobius"/>
    </source>
</evidence>
<reference evidence="3" key="1">
    <citation type="submission" date="2016-10" db="EMBL/GenBank/DDBJ databases">
        <authorList>
            <person name="Varghese N."/>
            <person name="Submissions S."/>
        </authorList>
    </citation>
    <scope>NUCLEOTIDE SEQUENCE [LARGE SCALE GENOMIC DNA]</scope>
    <source>
        <strain evidence="3">CECT 8338</strain>
    </source>
</reference>
<protein>
    <recommendedName>
        <fullName evidence="4">Cytochrome oxidase Cu insertion factor (SCO1/SenC/PrrC family)</fullName>
    </recommendedName>
</protein>
<keyword evidence="3" id="KW-1185">Reference proteome</keyword>
<dbReference type="Proteomes" id="UP000243924">
    <property type="component" value="Chromosome I"/>
</dbReference>
<evidence type="ECO:0000313" key="3">
    <source>
        <dbReference type="Proteomes" id="UP000243924"/>
    </source>
</evidence>
<keyword evidence="1" id="KW-1133">Transmembrane helix</keyword>
<dbReference type="OrthoDB" id="9785445at2"/>